<dbReference type="Proteomes" id="UP000215902">
    <property type="component" value="Unassembled WGS sequence"/>
</dbReference>
<sequence>MEEVKSFLTSVKSKGASVQTREVLAVCDALTDNCIPDAALKAFFKHISPLSAHYPNGSRRRAALLKLFSRLQATHPAAVEHCRVFCSELERFYTGLTPSPSHLRESVFSLHCLASALIAASQQQAVTIGTVRQALLSFAALLQGHYLAKRDSLRVAFQRVAARLFQVPKLRGLCLEFSTEQSPNPGIIAFCSMLAGFLCDRGLANEITDKSVLLKHYLQTCFVTKEAASQLQLDSSKRMVQLLVDRKLFSDEVLPLIKKAVLRSPEVALPAVSSCLSSLSVDLSQYSGDLLDTLSGHLRAESDALRSGSVDCVGCLAKQVTDGQAFVEGLTRRLCGLLLGNEAKLTNPKHKLSLLAACSQLPGAAPTDSARRSCSAMLGKALVSFLGQEVQEAITIEALCQLRLCLQKIDAKDLPIIVMALQDGLAKKQTQQQRLHYLWCLRSAFVDHPVSGLLSNLSALKDALTRVSAVGKPPAAALLLQAAAPLLEALAPCELTLRLHSEGAAPTDLFDAAMAACGKPHQPPLLSDTLARAIRLGGAAARCCLPSALAIVDALLSDYPSLPNEPMCAFLSSVATCANYADVRSDALRCARRHLQGLTGLSFARSLLLACNQLLVANAQTVAKASPSTTDAVADAGPAASSSAADMGDASSRDATDASPDTAIALHDLMTAFADVGRVGDSAGPGDANSELPALLLLPCHHASVRTPDLWRRLLLKLFADTGANDADASGAWQRMPLDLPALLNRCFDPLLSAPASPASSPQPHHRRAIVALTMECPGFANLLASRILDCLTSPEVFEVTELEAGILRTPDNRVFDLAALDESANGIREELESSLLGGDSKAGSNVKRENRLYSYADQMAELELRRELASKKGDKELQKRLAAAMAEQLSAEKAVRDRLCGLDRRVDAAFQLLLGLIEAIGRTLTLGNSADESLLLRHRLADRLSSLLAYPLTARRAIIAFEALATVAKDSNSNGLIYARALFSLCSPAVGRIGAGCTIDWMSNNGGAPSLVDSALYRLANADSIGENDSRQPLLDSRTEGDFAVALPLLRCVLLHSDGRDCQTKRCDLALTASERYCRLVGEPQRLPLNSFLPMLAGHLPAARPALLLLCERCGDRLTPECLRALMSCITGSEDPLAAQTALECLAGAQPLPLVKQDQQLRVDLLCHVHLARRHPDADVSARAVEVWRRHFVADSTSTPTANLSTALSEFHLRCLASPRAAIRQAAAVALAALAVKPDRNGAGAGGNKDEDGDAELAVLSPSELLRQLLDLYKDLANRPAAEFDQFGRMTRDRPPDRWEGRSAVAAALEQLLPKLTVVETKDLCSSLVESLLRDESDKVRSAMLKMGQKAVELHGRDCLTELVALFERFLETAPATAALDSVRQGVVVLLGQLARYLDAERDQARICKIFARLLDTLSIPSQSVQEAVSACLPPLMPAMRKDKEVIVEKLLLQALEADSYAQRKGAAYGLAGATKGLGIAVLKEMQVNQRLLDAMKDKKNPQRREGALLALEQICIVWGRLFEPYVVSILPSLLICCGDTVACVRQAADECSIAVMSKLSNHGVKLVLPSLLSTLAEDNWRTKCASVDLLGSMSYCAPKQLSACLPQIVPKLMEVLTDSHVRVQKAGEEALAKIGKVITNQEIRDIVPHLLDAIRDPDGHTNAALQQLLSVKFVHKIDTASLALIMPVLGRAFRDPATDTRKTAALIVGSMYRLTDRADLTPYMESLMPGLKKCLLDPVPDVRSVAAKALGSMVREMGETSFQDLFPWLMQTLVSEDSPINRAGAAQGLSEMIGGMGSAKLESLMPELINTAKQPDIAPHVRDGYLLMFVFLPRVFQTDFSQYVSATLPAILSGLANEIEFVRETALKAGQTLVQQYSKMAISLLLPELEVGLFDENWRIRYSSVQLLGDLLYKLSGASGKGTTVSANDDDTMGSSNEFARIGDQLGQERRNRVLAGLYVSRSDSALLVRQASCHVWKVVVPHTPRTLQAILPTLLPMLLGNLASASSDMREVSAKTLGDIVKKLGERVLQHMMQMLQTGLDSTDAKQREGVCLALSEIMRSMPKDHMQSYADQLVPTVRRALADPLPSVRVAASRTFDQLYTVLGQRALDDIVIKLQSDLEAGNVDDPDAALDGLKQAVAARSEVALPYLVPRLTQEPVNTRTLAILASVAGGALTPHLSRILPALLGALDPDSEDQMDQCRTVMHSVRDDAGVQLTIRHLTSSELSNQPLNYRLGAARLLHSLTQRDDSAEMLAEHTEAVLRACLRSYCIQDPRVIAAAHDCLAGLVSRCPTPSELVAPIRTAVRHVLSEPQHRATVTLVPGFCSLQPRGIQPLLNVYREGLLSGQVEQKEAAALGLKELIERTSPDALKSSVVAITGPLIRVLGDRFSAQLKCAVIDALTALLGRCGPGMKAFLPQLQLTLFKALADPAQTLRSRAALAIGQLASVHAKPDQMAAELLSALAKPDAYQTTLLSALRQWCLLAGRSLSPAACESVLNAVKSNKLCGAGADEETARACAGACAGLLAAACSAVTDTALGQFLLTAPPSGASDSAAWQEWQARLAGLAAYLGAAPADSVKERLGDIEIAVLAAVGSDRPQVVDAGVRCIGLALAKAPQSERLVAGLVKAQKHENSDVKLLASQAASFAIEALPDDQLLNCLAKPLLPMLANGTREKNIGVKAASEQALADACRLYRAERLTASCLDRLEPAMRDSVQQIVDRLAKKQWQRVPVCLDRTAAM</sequence>
<dbReference type="GO" id="GO:0006417">
    <property type="term" value="P:regulation of translation"/>
    <property type="evidence" value="ECO:0007669"/>
    <property type="project" value="TreeGrafter"/>
</dbReference>
<feature type="region of interest" description="Disordered" evidence="14">
    <location>
        <begin position="627"/>
        <end position="657"/>
    </location>
</feature>
<comment type="similarity">
    <text evidence="4">Belongs to the GCN1 family.</text>
</comment>
<keyword evidence="5" id="KW-0158">Chromosome</keyword>
<keyword evidence="11" id="KW-0131">Cell cycle</keyword>
<dbReference type="PANTHER" id="PTHR23346:SF7">
    <property type="entry name" value="STALLED RIBOSOME SENSOR GCN1"/>
    <property type="match status" value="1"/>
</dbReference>
<evidence type="ECO:0000256" key="4">
    <source>
        <dbReference type="ARBA" id="ARBA00007366"/>
    </source>
</evidence>
<dbReference type="Pfam" id="PF25801">
    <property type="entry name" value="HEAT_GCN1_C_2"/>
    <property type="match status" value="1"/>
</dbReference>
<gene>
    <name evidence="16" type="ORF">BOX15_Mlig013808g1</name>
</gene>
<dbReference type="InterPro" id="IPR021133">
    <property type="entry name" value="HEAT_type_2"/>
</dbReference>
<evidence type="ECO:0000256" key="6">
    <source>
        <dbReference type="ARBA" id="ARBA00022490"/>
    </source>
</evidence>
<comment type="caution">
    <text evidence="16">The sequence shown here is derived from an EMBL/GenBank/DDBJ whole genome shotgun (WGS) entry which is preliminary data.</text>
</comment>
<dbReference type="PROSITE" id="PS50077">
    <property type="entry name" value="HEAT_REPEAT"/>
    <property type="match status" value="4"/>
</dbReference>
<dbReference type="GO" id="GO:0034198">
    <property type="term" value="P:cellular response to amino acid starvation"/>
    <property type="evidence" value="ECO:0007669"/>
    <property type="project" value="TreeGrafter"/>
</dbReference>
<dbReference type="InterPro" id="IPR016024">
    <property type="entry name" value="ARM-type_fold"/>
</dbReference>
<dbReference type="InterPro" id="IPR011989">
    <property type="entry name" value="ARM-like"/>
</dbReference>
<feature type="compositionally biased region" description="Low complexity" evidence="14">
    <location>
        <begin position="631"/>
        <end position="650"/>
    </location>
</feature>
<evidence type="ECO:0000256" key="5">
    <source>
        <dbReference type="ARBA" id="ARBA00022454"/>
    </source>
</evidence>
<evidence type="ECO:0000313" key="16">
    <source>
        <dbReference type="EMBL" id="PAA94341.1"/>
    </source>
</evidence>
<evidence type="ECO:0000256" key="7">
    <source>
        <dbReference type="ARBA" id="ARBA00022737"/>
    </source>
</evidence>
<keyword evidence="6" id="KW-0963">Cytoplasm</keyword>
<protein>
    <recommendedName>
        <fullName evidence="15">TOG domain-containing protein</fullName>
    </recommendedName>
</protein>
<evidence type="ECO:0000256" key="14">
    <source>
        <dbReference type="SAM" id="MobiDB-lite"/>
    </source>
</evidence>
<dbReference type="STRING" id="282301.A0A267H7S0"/>
<evidence type="ECO:0000256" key="11">
    <source>
        <dbReference type="ARBA" id="ARBA00023306"/>
    </source>
</evidence>
<dbReference type="Pfam" id="PF24993">
    <property type="entry name" value="GNC1_N"/>
    <property type="match status" value="1"/>
</dbReference>
<name>A0A267H7S0_9PLAT</name>
<feature type="domain" description="TOG" evidence="15">
    <location>
        <begin position="1438"/>
        <end position="1669"/>
    </location>
</feature>
<evidence type="ECO:0000313" key="17">
    <source>
        <dbReference type="Proteomes" id="UP000215902"/>
    </source>
</evidence>
<dbReference type="Pfam" id="PF12348">
    <property type="entry name" value="CLASP_N"/>
    <property type="match status" value="1"/>
</dbReference>
<feature type="repeat" description="HEAT" evidence="13">
    <location>
        <begin position="1729"/>
        <end position="1767"/>
    </location>
</feature>
<evidence type="ECO:0000256" key="3">
    <source>
        <dbReference type="ARBA" id="ARBA00004629"/>
    </source>
</evidence>
<evidence type="ECO:0000256" key="13">
    <source>
        <dbReference type="PROSITE-ProRule" id="PRU00103"/>
    </source>
</evidence>
<evidence type="ECO:0000256" key="9">
    <source>
        <dbReference type="ARBA" id="ARBA00023034"/>
    </source>
</evidence>
<dbReference type="InterPro" id="IPR057546">
    <property type="entry name" value="HEAT_GCN1"/>
</dbReference>
<dbReference type="Gene3D" id="1.25.10.10">
    <property type="entry name" value="Leucine-rich Repeat Variant"/>
    <property type="match status" value="6"/>
</dbReference>
<keyword evidence="10" id="KW-0206">Cytoskeleton</keyword>
<feature type="domain" description="TOG" evidence="15">
    <location>
        <begin position="1874"/>
        <end position="2141"/>
    </location>
</feature>
<dbReference type="Pfam" id="PF23271">
    <property type="entry name" value="HEAT_GCN1"/>
    <property type="match status" value="1"/>
</dbReference>
<accession>A0A267H7S0</accession>
<evidence type="ECO:0000256" key="8">
    <source>
        <dbReference type="ARBA" id="ARBA00022838"/>
    </source>
</evidence>
<dbReference type="Pfam" id="PF24984">
    <property type="entry name" value="HEAT_EF3_GNC1"/>
    <property type="match status" value="1"/>
</dbReference>
<dbReference type="InterPro" id="IPR056810">
    <property type="entry name" value="GNC1-like_N"/>
</dbReference>
<comment type="subcellular location">
    <subcellularLocation>
        <location evidence="3">Chromosome</location>
        <location evidence="3">Centromere</location>
        <location evidence="3">Kinetochore</location>
    </subcellularLocation>
    <subcellularLocation>
        <location evidence="1">Cytoplasm</location>
        <location evidence="1">Cytoskeleton</location>
        <location evidence="1">Microtubule organizing center</location>
        <location evidence="1">Centrosome</location>
    </subcellularLocation>
    <subcellularLocation>
        <location evidence="2">Golgi apparatus</location>
        <location evidence="2">trans-Golgi network</location>
    </subcellularLocation>
</comment>
<dbReference type="SMART" id="SM01349">
    <property type="entry name" value="TOG"/>
    <property type="match status" value="2"/>
</dbReference>
<evidence type="ECO:0000256" key="12">
    <source>
        <dbReference type="ARBA" id="ARBA00023328"/>
    </source>
</evidence>
<dbReference type="PANTHER" id="PTHR23346">
    <property type="entry name" value="TRANSLATIONAL ACTIVATOR GCN1-RELATED"/>
    <property type="match status" value="1"/>
</dbReference>
<keyword evidence="17" id="KW-1185">Reference proteome</keyword>
<dbReference type="InterPro" id="IPR024395">
    <property type="entry name" value="CLASP_N_dom"/>
</dbReference>
<keyword evidence="9" id="KW-0333">Golgi apparatus</keyword>
<dbReference type="SUPFAM" id="SSF48371">
    <property type="entry name" value="ARM repeat"/>
    <property type="match status" value="3"/>
</dbReference>
<dbReference type="EMBL" id="NIVC01000012">
    <property type="protein sequence ID" value="PAA94341.1"/>
    <property type="molecule type" value="Genomic_DNA"/>
</dbReference>
<evidence type="ECO:0000256" key="2">
    <source>
        <dbReference type="ARBA" id="ARBA00004601"/>
    </source>
</evidence>
<feature type="repeat" description="HEAT" evidence="13">
    <location>
        <begin position="1610"/>
        <end position="1647"/>
    </location>
</feature>
<dbReference type="GO" id="GO:0019887">
    <property type="term" value="F:protein kinase regulator activity"/>
    <property type="evidence" value="ECO:0007669"/>
    <property type="project" value="TreeGrafter"/>
</dbReference>
<feature type="repeat" description="HEAT" evidence="13">
    <location>
        <begin position="1997"/>
        <end position="2035"/>
    </location>
</feature>
<organism evidence="16 17">
    <name type="scientific">Macrostomum lignano</name>
    <dbReference type="NCBI Taxonomy" id="282301"/>
    <lineage>
        <taxon>Eukaryota</taxon>
        <taxon>Metazoa</taxon>
        <taxon>Spiralia</taxon>
        <taxon>Lophotrochozoa</taxon>
        <taxon>Platyhelminthes</taxon>
        <taxon>Rhabditophora</taxon>
        <taxon>Macrostomorpha</taxon>
        <taxon>Macrostomida</taxon>
        <taxon>Macrostomidae</taxon>
        <taxon>Macrostomum</taxon>
    </lineage>
</organism>
<keyword evidence="12" id="KW-0137">Centromere</keyword>
<keyword evidence="8" id="KW-0995">Kinetochore</keyword>
<keyword evidence="7" id="KW-0677">Repeat</keyword>
<evidence type="ECO:0000259" key="15">
    <source>
        <dbReference type="SMART" id="SM01349"/>
    </source>
</evidence>
<reference evidence="16 17" key="1">
    <citation type="submission" date="2017-06" db="EMBL/GenBank/DDBJ databases">
        <title>A platform for efficient transgenesis in Macrostomum lignano, a flatworm model organism for stem cell research.</title>
        <authorList>
            <person name="Berezikov E."/>
        </authorList>
    </citation>
    <scope>NUCLEOTIDE SEQUENCE [LARGE SCALE GENOMIC DNA]</scope>
    <source>
        <strain evidence="16">DV1</strain>
        <tissue evidence="16">Whole organism</tissue>
    </source>
</reference>
<dbReference type="Pfam" id="PF24987">
    <property type="entry name" value="HEAT_EF3_N"/>
    <property type="match status" value="1"/>
</dbReference>
<dbReference type="GO" id="GO:0005856">
    <property type="term" value="C:cytoskeleton"/>
    <property type="evidence" value="ECO:0007669"/>
    <property type="project" value="UniProtKB-SubCell"/>
</dbReference>
<evidence type="ECO:0000256" key="10">
    <source>
        <dbReference type="ARBA" id="ARBA00023212"/>
    </source>
</evidence>
<dbReference type="InterPro" id="IPR034085">
    <property type="entry name" value="TOG"/>
</dbReference>
<evidence type="ECO:0000256" key="1">
    <source>
        <dbReference type="ARBA" id="ARBA00004300"/>
    </source>
</evidence>
<dbReference type="OrthoDB" id="5148094at2759"/>
<proteinExistence type="inferred from homology"/>
<feature type="repeat" description="HEAT" evidence="13">
    <location>
        <begin position="2077"/>
        <end position="2114"/>
    </location>
</feature>
<dbReference type="GO" id="GO:0005829">
    <property type="term" value="C:cytosol"/>
    <property type="evidence" value="ECO:0007669"/>
    <property type="project" value="TreeGrafter"/>
</dbReference>